<organism evidence="1 2">
    <name type="scientific">Alistipes senegalensis JC50</name>
    <dbReference type="NCBI Taxonomy" id="1033732"/>
    <lineage>
        <taxon>Bacteria</taxon>
        <taxon>Pseudomonadati</taxon>
        <taxon>Bacteroidota</taxon>
        <taxon>Bacteroidia</taxon>
        <taxon>Bacteroidales</taxon>
        <taxon>Rikenellaceae</taxon>
        <taxon>Alistipes</taxon>
    </lineage>
</organism>
<evidence type="ECO:0000313" key="2">
    <source>
        <dbReference type="Proteomes" id="UP001058267"/>
    </source>
</evidence>
<proteinExistence type="predicted"/>
<evidence type="ECO:0008006" key="3">
    <source>
        <dbReference type="Google" id="ProtNLM"/>
    </source>
</evidence>
<protein>
    <recommendedName>
        <fullName evidence="3">Ribbon-helix-helix protein CopG domain-containing protein</fullName>
    </recommendedName>
</protein>
<name>A0ABY5V8H9_9BACT</name>
<sequence length="57" mass="6595">MKRELNKGGRPVLEAAQRQKYIVSARLDSEHYFRLKKLARISGCRPSEIIRQLIGRG</sequence>
<keyword evidence="2" id="KW-1185">Reference proteome</keyword>
<dbReference type="EMBL" id="CP102252">
    <property type="protein sequence ID" value="UWN65077.1"/>
    <property type="molecule type" value="Genomic_DNA"/>
</dbReference>
<evidence type="ECO:0000313" key="1">
    <source>
        <dbReference type="EMBL" id="UWN65077.1"/>
    </source>
</evidence>
<dbReference type="Proteomes" id="UP001058267">
    <property type="component" value="Chromosome"/>
</dbReference>
<dbReference type="RefSeq" id="WP_019150288.1">
    <property type="nucleotide sequence ID" value="NZ_CP102252.1"/>
</dbReference>
<accession>A0ABY5V8H9</accession>
<reference evidence="1" key="1">
    <citation type="journal article" date="2022" name="Cell">
        <title>Design, construction, and in vivo augmentation of a complex gut microbiome.</title>
        <authorList>
            <person name="Cheng A.G."/>
            <person name="Ho P.Y."/>
            <person name="Aranda-Diaz A."/>
            <person name="Jain S."/>
            <person name="Yu F.B."/>
            <person name="Meng X."/>
            <person name="Wang M."/>
            <person name="Iakiviak M."/>
            <person name="Nagashima K."/>
            <person name="Zhao A."/>
            <person name="Murugkar P."/>
            <person name="Patil A."/>
            <person name="Atabakhsh K."/>
            <person name="Weakley A."/>
            <person name="Yan J."/>
            <person name="Brumbaugh A.R."/>
            <person name="Higginbottom S."/>
            <person name="Dimas A."/>
            <person name="Shiver A.L."/>
            <person name="Deutschbauer A."/>
            <person name="Neff N."/>
            <person name="Sonnenburg J.L."/>
            <person name="Huang K.C."/>
            <person name="Fischbach M.A."/>
        </authorList>
    </citation>
    <scope>NUCLEOTIDE SEQUENCE</scope>
    <source>
        <strain evidence="1">JC50</strain>
    </source>
</reference>
<gene>
    <name evidence="1" type="ORF">NQ519_15265</name>
</gene>